<feature type="transmembrane region" description="Helical" evidence="5">
    <location>
        <begin position="202"/>
        <end position="226"/>
    </location>
</feature>
<protein>
    <submittedName>
        <fullName evidence="6">Amino acid/polyamine transporter I</fullName>
    </submittedName>
</protein>
<feature type="transmembrane region" description="Helical" evidence="5">
    <location>
        <begin position="161"/>
        <end position="182"/>
    </location>
</feature>
<keyword evidence="4 5" id="KW-0472">Membrane</keyword>
<evidence type="ECO:0000256" key="4">
    <source>
        <dbReference type="ARBA" id="ARBA00023136"/>
    </source>
</evidence>
<feature type="transmembrane region" description="Helical" evidence="5">
    <location>
        <begin position="128"/>
        <end position="149"/>
    </location>
</feature>
<feature type="transmembrane region" description="Helical" evidence="5">
    <location>
        <begin position="81"/>
        <end position="108"/>
    </location>
</feature>
<keyword evidence="2 5" id="KW-0812">Transmembrane</keyword>
<feature type="transmembrane region" description="Helical" evidence="5">
    <location>
        <begin position="38"/>
        <end position="61"/>
    </location>
</feature>
<dbReference type="Pfam" id="PF13520">
    <property type="entry name" value="AA_permease_2"/>
    <property type="match status" value="1"/>
</dbReference>
<feature type="transmembrane region" description="Helical" evidence="5">
    <location>
        <begin position="370"/>
        <end position="390"/>
    </location>
</feature>
<feature type="transmembrane region" description="Helical" evidence="5">
    <location>
        <begin position="238"/>
        <end position="261"/>
    </location>
</feature>
<keyword evidence="3 5" id="KW-1133">Transmembrane helix</keyword>
<gene>
    <name evidence="6" type="ORF">THASP1DRAFT_9809</name>
</gene>
<dbReference type="Proteomes" id="UP000271241">
    <property type="component" value="Unassembled WGS sequence"/>
</dbReference>
<dbReference type="PANTHER" id="PTHR11785:SF353">
    <property type="entry name" value="METHIONINE TRANSPORTER (EUROFUNG)"/>
    <property type="match status" value="1"/>
</dbReference>
<dbReference type="STRING" id="78915.A0A4P9XVX7"/>
<dbReference type="PANTHER" id="PTHR11785">
    <property type="entry name" value="AMINO ACID TRANSPORTER"/>
    <property type="match status" value="1"/>
</dbReference>
<dbReference type="InterPro" id="IPR050598">
    <property type="entry name" value="AminoAcid_Transporter"/>
</dbReference>
<comment type="subcellular location">
    <subcellularLocation>
        <location evidence="1">Membrane</location>
        <topology evidence="1">Multi-pass membrane protein</topology>
    </subcellularLocation>
</comment>
<evidence type="ECO:0000256" key="1">
    <source>
        <dbReference type="ARBA" id="ARBA00004141"/>
    </source>
</evidence>
<keyword evidence="7" id="KW-1185">Reference proteome</keyword>
<dbReference type="EMBL" id="KZ992490">
    <property type="protein sequence ID" value="RKP09761.1"/>
    <property type="molecule type" value="Genomic_DNA"/>
</dbReference>
<dbReference type="AlphaFoldDB" id="A0A4P9XVX7"/>
<evidence type="ECO:0000313" key="7">
    <source>
        <dbReference type="Proteomes" id="UP000271241"/>
    </source>
</evidence>
<evidence type="ECO:0000256" key="5">
    <source>
        <dbReference type="SAM" id="Phobius"/>
    </source>
</evidence>
<organism evidence="6 7">
    <name type="scientific">Thamnocephalis sphaerospora</name>
    <dbReference type="NCBI Taxonomy" id="78915"/>
    <lineage>
        <taxon>Eukaryota</taxon>
        <taxon>Fungi</taxon>
        <taxon>Fungi incertae sedis</taxon>
        <taxon>Zoopagomycota</taxon>
        <taxon>Zoopagomycotina</taxon>
        <taxon>Zoopagomycetes</taxon>
        <taxon>Zoopagales</taxon>
        <taxon>Sigmoideomycetaceae</taxon>
        <taxon>Thamnocephalis</taxon>
    </lineage>
</organism>
<reference evidence="7" key="1">
    <citation type="journal article" date="2018" name="Nat. Microbiol.">
        <title>Leveraging single-cell genomics to expand the fungal tree of life.</title>
        <authorList>
            <person name="Ahrendt S.R."/>
            <person name="Quandt C.A."/>
            <person name="Ciobanu D."/>
            <person name="Clum A."/>
            <person name="Salamov A."/>
            <person name="Andreopoulos B."/>
            <person name="Cheng J.F."/>
            <person name="Woyke T."/>
            <person name="Pelin A."/>
            <person name="Henrissat B."/>
            <person name="Reynolds N.K."/>
            <person name="Benny G.L."/>
            <person name="Smith M.E."/>
            <person name="James T.Y."/>
            <person name="Grigoriev I.V."/>
        </authorList>
    </citation>
    <scope>NUCLEOTIDE SEQUENCE [LARGE SCALE GENOMIC DNA]</scope>
    <source>
        <strain evidence="7">RSA 1356</strain>
    </source>
</reference>
<feature type="non-terminal residue" evidence="6">
    <location>
        <position position="1"/>
    </location>
</feature>
<feature type="transmembrane region" description="Helical" evidence="5">
    <location>
        <begin position="290"/>
        <end position="316"/>
    </location>
</feature>
<dbReference type="GO" id="GO:0016020">
    <property type="term" value="C:membrane"/>
    <property type="evidence" value="ECO:0007669"/>
    <property type="project" value="UniProtKB-SubCell"/>
</dbReference>
<name>A0A4P9XVX7_9FUNG</name>
<sequence length="454" mass="49610">LGALSGTNIVIGMIVGSGIFSTPGLVWQQVGSPGMALIMWLVGGLLSYLGALCYVELGTMLPKSGGEQAYLSYCYKRSRQFFAFLFCCCIQPSGGAANSIVFGGYVLYAAYGSRDTLPQGMVKDHYEWIMRGIGLLSITIITLVCIFSTKWSLRLQNAVTSIKLVVLLVVAVTGVVVLAGGTPHVPSAGNWERMFAGTKTDMSTYASAMFNVFWAYGGWNTLNYCAGELKNPRRDLPIATFGGITIVSLLYLLANIAYIAVVPEEMAFSSREILAGNFTNLVFGLYVGRVVLPMLIALSTFGSVCAALFCASRVVHVAAQEGYFPFARVFGRIHPRWGTPVNALLFNYAAIVLLMFASPPGVVFDFLVNMAGYPMSIFCGLTVGGLLLLRRTEPRKERPFRVWWPVAAFFLIFSVFLAVFPFVPPEEQDLTTPYYLPALLGLFFMLAGIPMWHI</sequence>
<dbReference type="InterPro" id="IPR002293">
    <property type="entry name" value="AA/rel_permease1"/>
</dbReference>
<proteinExistence type="predicted"/>
<evidence type="ECO:0000256" key="2">
    <source>
        <dbReference type="ARBA" id="ARBA00022692"/>
    </source>
</evidence>
<dbReference type="OrthoDB" id="5982228at2759"/>
<evidence type="ECO:0000313" key="6">
    <source>
        <dbReference type="EMBL" id="RKP09761.1"/>
    </source>
</evidence>
<dbReference type="PIRSF" id="PIRSF006060">
    <property type="entry name" value="AA_transporter"/>
    <property type="match status" value="1"/>
</dbReference>
<feature type="non-terminal residue" evidence="6">
    <location>
        <position position="454"/>
    </location>
</feature>
<feature type="transmembrane region" description="Helical" evidence="5">
    <location>
        <begin position="434"/>
        <end position="452"/>
    </location>
</feature>
<feature type="transmembrane region" description="Helical" evidence="5">
    <location>
        <begin position="7"/>
        <end position="26"/>
    </location>
</feature>
<dbReference type="GO" id="GO:0015179">
    <property type="term" value="F:L-amino acid transmembrane transporter activity"/>
    <property type="evidence" value="ECO:0007669"/>
    <property type="project" value="TreeGrafter"/>
</dbReference>
<dbReference type="Gene3D" id="1.20.1740.10">
    <property type="entry name" value="Amino acid/polyamine transporter I"/>
    <property type="match status" value="1"/>
</dbReference>
<accession>A0A4P9XVX7</accession>
<evidence type="ECO:0000256" key="3">
    <source>
        <dbReference type="ARBA" id="ARBA00022989"/>
    </source>
</evidence>
<feature type="transmembrane region" description="Helical" evidence="5">
    <location>
        <begin position="337"/>
        <end position="358"/>
    </location>
</feature>
<feature type="transmembrane region" description="Helical" evidence="5">
    <location>
        <begin position="402"/>
        <end position="422"/>
    </location>
</feature>